<evidence type="ECO:0000256" key="2">
    <source>
        <dbReference type="SAM" id="SignalP"/>
    </source>
</evidence>
<feature type="compositionally biased region" description="Low complexity" evidence="1">
    <location>
        <begin position="144"/>
        <end position="157"/>
    </location>
</feature>
<organism evidence="3 4">
    <name type="scientific">Mycobacterium paraterrae</name>
    <dbReference type="NCBI Taxonomy" id="577492"/>
    <lineage>
        <taxon>Bacteria</taxon>
        <taxon>Bacillati</taxon>
        <taxon>Actinomycetota</taxon>
        <taxon>Actinomycetes</taxon>
        <taxon>Mycobacteriales</taxon>
        <taxon>Mycobacteriaceae</taxon>
        <taxon>Mycobacterium</taxon>
    </lineage>
</organism>
<sequence length="174" mass="17446">MSSYLPCTRRIAVAAAACWTLVAIGTPLAVADPATDALGFVDSSARCTSPNTAVAFGSTAESRVAICKSPAGQLGYHGVRISDGAKLVASATESADGSYVAKQDGVTYTVTSSALVVSDANGVIRREPMTSFHGPKTGPVQQTPAAAPSPSAVASPSPTKPLPPPLPAEVGGKH</sequence>
<dbReference type="EMBL" id="CP092488">
    <property type="protein sequence ID" value="UMB68284.1"/>
    <property type="molecule type" value="Genomic_DNA"/>
</dbReference>
<feature type="region of interest" description="Disordered" evidence="1">
    <location>
        <begin position="128"/>
        <end position="174"/>
    </location>
</feature>
<dbReference type="RefSeq" id="WP_240258746.1">
    <property type="nucleotide sequence ID" value="NZ_CP092488.2"/>
</dbReference>
<evidence type="ECO:0000313" key="3">
    <source>
        <dbReference type="EMBL" id="UMB68284.1"/>
    </source>
</evidence>
<protein>
    <recommendedName>
        <fullName evidence="5">Serine/threonine protein kinase</fullName>
    </recommendedName>
</protein>
<dbReference type="Proteomes" id="UP001055336">
    <property type="component" value="Chromosome"/>
</dbReference>
<evidence type="ECO:0000313" key="4">
    <source>
        <dbReference type="Proteomes" id="UP001055336"/>
    </source>
</evidence>
<evidence type="ECO:0008006" key="5">
    <source>
        <dbReference type="Google" id="ProtNLM"/>
    </source>
</evidence>
<accession>A0ABY3VNQ2</accession>
<keyword evidence="4" id="KW-1185">Reference proteome</keyword>
<feature type="compositionally biased region" description="Pro residues" evidence="1">
    <location>
        <begin position="158"/>
        <end position="167"/>
    </location>
</feature>
<feature type="signal peptide" evidence="2">
    <location>
        <begin position="1"/>
        <end position="31"/>
    </location>
</feature>
<name>A0ABY3VNQ2_9MYCO</name>
<keyword evidence="2" id="KW-0732">Signal</keyword>
<proteinExistence type="predicted"/>
<gene>
    <name evidence="3" type="ORF">MKK62_17815</name>
</gene>
<feature type="chain" id="PRO_5046642878" description="Serine/threonine protein kinase" evidence="2">
    <location>
        <begin position="32"/>
        <end position="174"/>
    </location>
</feature>
<reference evidence="3" key="1">
    <citation type="submission" date="2022-08" db="EMBL/GenBank/DDBJ databases">
        <title>Whole genome sequencing of non-tuberculosis mycobacteria type-strains.</title>
        <authorList>
            <person name="Igarashi Y."/>
            <person name="Osugi A."/>
            <person name="Mitarai S."/>
        </authorList>
    </citation>
    <scope>NUCLEOTIDE SEQUENCE</scope>
    <source>
        <strain evidence="3">DSM 45127</strain>
    </source>
</reference>
<evidence type="ECO:0000256" key="1">
    <source>
        <dbReference type="SAM" id="MobiDB-lite"/>
    </source>
</evidence>